<evidence type="ECO:0000256" key="1">
    <source>
        <dbReference type="SAM" id="Phobius"/>
    </source>
</evidence>
<evidence type="ECO:0000313" key="3">
    <source>
        <dbReference type="Proteomes" id="UP001208771"/>
    </source>
</evidence>
<keyword evidence="1" id="KW-0812">Transmembrane</keyword>
<evidence type="ECO:0000313" key="2">
    <source>
        <dbReference type="EMBL" id="MCX8996832.1"/>
    </source>
</evidence>
<organism evidence="2 3">
    <name type="scientific">Ectorhizobium quercum</name>
    <dbReference type="NCBI Taxonomy" id="2965071"/>
    <lineage>
        <taxon>Bacteria</taxon>
        <taxon>Pseudomonadati</taxon>
        <taxon>Pseudomonadota</taxon>
        <taxon>Alphaproteobacteria</taxon>
        <taxon>Hyphomicrobiales</taxon>
        <taxon>Rhizobiaceae</taxon>
        <taxon>Ectorhizobium</taxon>
    </lineage>
</organism>
<accession>A0AAE3SU95</accession>
<keyword evidence="1" id="KW-1133">Transmembrane helix</keyword>
<reference evidence="2" key="1">
    <citation type="submission" date="2022-07" db="EMBL/GenBank/DDBJ databases">
        <title>Ectorhizobium quercum gen.nov., sp. nov.</title>
        <authorList>
            <person name="Ma T."/>
            <person name="Li Y."/>
        </authorList>
    </citation>
    <scope>NUCLEOTIDE SEQUENCE</scope>
    <source>
        <strain evidence="2">BDR2-2</strain>
    </source>
</reference>
<dbReference type="Proteomes" id="UP001208771">
    <property type="component" value="Unassembled WGS sequence"/>
</dbReference>
<gene>
    <name evidence="2" type="ORF">NOF55_06910</name>
</gene>
<keyword evidence="3" id="KW-1185">Reference proteome</keyword>
<proteinExistence type="predicted"/>
<keyword evidence="1" id="KW-0472">Membrane</keyword>
<name>A0AAE3SU95_9HYPH</name>
<sequence>MTIAVAVPVAATIANDRLDVEFIVLGALLGVAYWYWGPTWPPF</sequence>
<dbReference type="RefSeq" id="WP_306410961.1">
    <property type="nucleotide sequence ID" value="NZ_JANFPI010000002.1"/>
</dbReference>
<protein>
    <submittedName>
        <fullName evidence="2">Uncharacterized protein</fullName>
    </submittedName>
</protein>
<dbReference type="EMBL" id="JANFPI010000002">
    <property type="protein sequence ID" value="MCX8996832.1"/>
    <property type="molecule type" value="Genomic_DNA"/>
</dbReference>
<comment type="caution">
    <text evidence="2">The sequence shown here is derived from an EMBL/GenBank/DDBJ whole genome shotgun (WGS) entry which is preliminary data.</text>
</comment>
<feature type="transmembrane region" description="Helical" evidence="1">
    <location>
        <begin position="18"/>
        <end position="36"/>
    </location>
</feature>
<dbReference type="AlphaFoldDB" id="A0AAE3SU95"/>